<dbReference type="AlphaFoldDB" id="A0A559J0Z7"/>
<evidence type="ECO:0000313" key="3">
    <source>
        <dbReference type="Proteomes" id="UP000318102"/>
    </source>
</evidence>
<dbReference type="GO" id="GO:0016772">
    <property type="term" value="F:transferase activity, transferring phosphorus-containing groups"/>
    <property type="evidence" value="ECO:0007669"/>
    <property type="project" value="InterPro"/>
</dbReference>
<reference evidence="2 3" key="1">
    <citation type="submission" date="2019-07" db="EMBL/GenBank/DDBJ databases">
        <authorList>
            <person name="Kim J."/>
        </authorList>
    </citation>
    <scope>NUCLEOTIDE SEQUENCE [LARGE SCALE GENOMIC DNA]</scope>
    <source>
        <strain evidence="2 3">N4</strain>
    </source>
</reference>
<feature type="domain" description="PEP-utilising enzyme mobile" evidence="1">
    <location>
        <begin position="31"/>
        <end position="100"/>
    </location>
</feature>
<dbReference type="InterPro" id="IPR008279">
    <property type="entry name" value="PEP-util_enz_mobile_dom"/>
</dbReference>
<keyword evidence="3" id="KW-1185">Reference proteome</keyword>
<dbReference type="OrthoDB" id="9765468at2"/>
<dbReference type="SUPFAM" id="SSF52009">
    <property type="entry name" value="Phosphohistidine domain"/>
    <property type="match status" value="1"/>
</dbReference>
<comment type="caution">
    <text evidence="2">The sequence shown here is derived from an EMBL/GenBank/DDBJ whole genome shotgun (WGS) entry which is preliminary data.</text>
</comment>
<evidence type="ECO:0000259" key="1">
    <source>
        <dbReference type="Pfam" id="PF00391"/>
    </source>
</evidence>
<dbReference type="InterPro" id="IPR051549">
    <property type="entry name" value="PEP_Utilizing_Enz"/>
</dbReference>
<gene>
    <name evidence="2" type="ORF">FPZ44_11170</name>
</gene>
<dbReference type="Proteomes" id="UP000318102">
    <property type="component" value="Unassembled WGS sequence"/>
</dbReference>
<name>A0A559J0Z7_9BACL</name>
<dbReference type="Gene3D" id="3.50.30.10">
    <property type="entry name" value="Phosphohistidine domain"/>
    <property type="match status" value="1"/>
</dbReference>
<dbReference type="RefSeq" id="WP_144990168.1">
    <property type="nucleotide sequence ID" value="NZ_VNJK01000001.1"/>
</dbReference>
<organism evidence="2 3">
    <name type="scientific">Paenibacillus agilis</name>
    <dbReference type="NCBI Taxonomy" id="3020863"/>
    <lineage>
        <taxon>Bacteria</taxon>
        <taxon>Bacillati</taxon>
        <taxon>Bacillota</taxon>
        <taxon>Bacilli</taxon>
        <taxon>Bacillales</taxon>
        <taxon>Paenibacillaceae</taxon>
        <taxon>Paenibacillus</taxon>
    </lineage>
</organism>
<accession>A0A559J0Z7</accession>
<dbReference type="PANTHER" id="PTHR43615:SF1">
    <property type="entry name" value="PPDK_N DOMAIN-CONTAINING PROTEIN"/>
    <property type="match status" value="1"/>
</dbReference>
<dbReference type="EMBL" id="VNJK01000001">
    <property type="protein sequence ID" value="TVX93565.1"/>
    <property type="molecule type" value="Genomic_DNA"/>
</dbReference>
<sequence length="106" mass="11333">MKSTYTGVAVNPGYVKARAYVVSDENTRPFTKGDILVVPYSHPRYSLMLFDAGGLVCETGAVMAHICIIAGEIGLPCLTQVADATRIADGSLIEVDSEKGEVRIVE</sequence>
<protein>
    <recommendedName>
        <fullName evidence="1">PEP-utilising enzyme mobile domain-containing protein</fullName>
    </recommendedName>
</protein>
<dbReference type="InterPro" id="IPR036637">
    <property type="entry name" value="Phosphohistidine_dom_sf"/>
</dbReference>
<proteinExistence type="predicted"/>
<evidence type="ECO:0000313" key="2">
    <source>
        <dbReference type="EMBL" id="TVX93565.1"/>
    </source>
</evidence>
<dbReference type="PANTHER" id="PTHR43615">
    <property type="entry name" value="PHOSPHOENOLPYRUVATE SYNTHASE-RELATED"/>
    <property type="match status" value="1"/>
</dbReference>
<dbReference type="Pfam" id="PF00391">
    <property type="entry name" value="PEP-utilizers"/>
    <property type="match status" value="1"/>
</dbReference>